<organism evidence="3 4">
    <name type="scientific">Duganella zoogloeoides</name>
    <dbReference type="NCBI Taxonomy" id="75659"/>
    <lineage>
        <taxon>Bacteria</taxon>
        <taxon>Pseudomonadati</taxon>
        <taxon>Pseudomonadota</taxon>
        <taxon>Betaproteobacteria</taxon>
        <taxon>Burkholderiales</taxon>
        <taxon>Oxalobacteraceae</taxon>
        <taxon>Telluria group</taxon>
        <taxon>Duganella</taxon>
    </lineage>
</organism>
<feature type="chain" id="PRO_5045820252" evidence="1">
    <location>
        <begin position="29"/>
        <end position="456"/>
    </location>
</feature>
<accession>A0ABZ0Y654</accession>
<evidence type="ECO:0000256" key="1">
    <source>
        <dbReference type="SAM" id="SignalP"/>
    </source>
</evidence>
<gene>
    <name evidence="3" type="ORF">SR858_13455</name>
</gene>
<dbReference type="RefSeq" id="WP_019921315.1">
    <property type="nucleotide sequence ID" value="NZ_CP140152.1"/>
</dbReference>
<dbReference type="SUPFAM" id="SSF53474">
    <property type="entry name" value="alpha/beta-Hydrolases"/>
    <property type="match status" value="1"/>
</dbReference>
<dbReference type="PANTHER" id="PTHR40111:SF1">
    <property type="entry name" value="CEPHALOSPORIN-C DEACETYLASE"/>
    <property type="match status" value="1"/>
</dbReference>
<dbReference type="InterPro" id="IPR029058">
    <property type="entry name" value="AB_hydrolase_fold"/>
</dbReference>
<evidence type="ECO:0000313" key="4">
    <source>
        <dbReference type="Proteomes" id="UP001326110"/>
    </source>
</evidence>
<dbReference type="InterPro" id="IPR008391">
    <property type="entry name" value="AXE1_dom"/>
</dbReference>
<feature type="signal peptide" evidence="1">
    <location>
        <begin position="1"/>
        <end position="28"/>
    </location>
</feature>
<sequence length="456" mass="49160">MKPLTFTKPLAATLLAFSHLIVAAPALAGTPVKIGTVAVVPSDATLQVSLDRADWTYAVGQAATFRVKFNLAPYPAEGVTISYRLGPDMLEGAERTAIVPEQGLSLPATALAQPGFVRLLVKATVQGKVQEGRATAAFSPQNIVPVQTEPADFDQFWQAQKRALAAVAPQFTLTPAPALSNEQVEVSYLTFQNVAQPPGGRPTRIYGVLSVPRGAGPYPAVLQVPGAGVRGYKGTPEMAANGYVTLQIGIHGIPVNLPDELYEQLNFGALESYNRYNLDNRNAYYYRRVYLGALRALDYLAQHPKWDGKNLVAQGGSQGGQLAIMASALDARVTATVASYPAYSDVTGYLHGRAGGWPGLFRQDAQGRVQDQPVDAKVTTSAYYDTVNFARRLRAPVLYYAGFNDMVTPPTSTLAVFNVITAPRELVLDPQQVHLTTPEHRATIERWLAQQVGAKP</sequence>
<keyword evidence="4" id="KW-1185">Reference proteome</keyword>
<dbReference type="InterPro" id="IPR039069">
    <property type="entry name" value="CE7"/>
</dbReference>
<proteinExistence type="predicted"/>
<dbReference type="GeneID" id="43163082"/>
<name>A0ABZ0Y654_9BURK</name>
<dbReference type="Pfam" id="PF05448">
    <property type="entry name" value="AXE1"/>
    <property type="match status" value="1"/>
</dbReference>
<dbReference type="Proteomes" id="UP001326110">
    <property type="component" value="Chromosome"/>
</dbReference>
<protein>
    <submittedName>
        <fullName evidence="3">Acetylxylan esterase</fullName>
    </submittedName>
</protein>
<keyword evidence="1" id="KW-0732">Signal</keyword>
<feature type="domain" description="Acetyl xylan esterase" evidence="2">
    <location>
        <begin position="145"/>
        <end position="449"/>
    </location>
</feature>
<dbReference type="EMBL" id="CP140152">
    <property type="protein sequence ID" value="WQH07298.1"/>
    <property type="molecule type" value="Genomic_DNA"/>
</dbReference>
<evidence type="ECO:0000313" key="3">
    <source>
        <dbReference type="EMBL" id="WQH07298.1"/>
    </source>
</evidence>
<dbReference type="Gene3D" id="3.40.50.1820">
    <property type="entry name" value="alpha/beta hydrolase"/>
    <property type="match status" value="1"/>
</dbReference>
<dbReference type="PANTHER" id="PTHR40111">
    <property type="entry name" value="CEPHALOSPORIN-C DEACETYLASE"/>
    <property type="match status" value="1"/>
</dbReference>
<reference evidence="3 4" key="1">
    <citation type="submission" date="2023-11" db="EMBL/GenBank/DDBJ databases">
        <title>MicrobeMod: A computational toolkit for identifying prokaryotic methylation and restriction-modification with nanopore sequencing.</title>
        <authorList>
            <person name="Crits-Christoph A."/>
            <person name="Kang S.C."/>
            <person name="Lee H."/>
            <person name="Ostrov N."/>
        </authorList>
    </citation>
    <scope>NUCLEOTIDE SEQUENCE [LARGE SCALE GENOMIC DNA]</scope>
    <source>
        <strain evidence="3 4">ATCC 25935</strain>
    </source>
</reference>
<evidence type="ECO:0000259" key="2">
    <source>
        <dbReference type="Pfam" id="PF05448"/>
    </source>
</evidence>